<keyword evidence="2" id="KW-1185">Reference proteome</keyword>
<dbReference type="RefSeq" id="WP_377431518.1">
    <property type="nucleotide sequence ID" value="NZ_JBHSPR010000056.1"/>
</dbReference>
<evidence type="ECO:0000313" key="1">
    <source>
        <dbReference type="EMBL" id="MFC6022210.1"/>
    </source>
</evidence>
<dbReference type="EMBL" id="JBHSPR010000056">
    <property type="protein sequence ID" value="MFC6022210.1"/>
    <property type="molecule type" value="Genomic_DNA"/>
</dbReference>
<dbReference type="Proteomes" id="UP001596203">
    <property type="component" value="Unassembled WGS sequence"/>
</dbReference>
<reference evidence="2" key="1">
    <citation type="journal article" date="2019" name="Int. J. Syst. Evol. Microbiol.">
        <title>The Global Catalogue of Microorganisms (GCM) 10K type strain sequencing project: providing services to taxonomists for standard genome sequencing and annotation.</title>
        <authorList>
            <consortium name="The Broad Institute Genomics Platform"/>
            <consortium name="The Broad Institute Genome Sequencing Center for Infectious Disease"/>
            <person name="Wu L."/>
            <person name="Ma J."/>
        </authorList>
    </citation>
    <scope>NUCLEOTIDE SEQUENCE [LARGE SCALE GENOMIC DNA]</scope>
    <source>
        <strain evidence="2">ZS-35-S2</strain>
    </source>
</reference>
<gene>
    <name evidence="1" type="ORF">ACFP2T_39390</name>
</gene>
<proteinExistence type="predicted"/>
<protein>
    <submittedName>
        <fullName evidence="1">Uncharacterized protein</fullName>
    </submittedName>
</protein>
<comment type="caution">
    <text evidence="1">The sequence shown here is derived from an EMBL/GenBank/DDBJ whole genome shotgun (WGS) entry which is preliminary data.</text>
</comment>
<name>A0ABW1KKY3_9ACTN</name>
<organism evidence="1 2">
    <name type="scientific">Plantactinospora solaniradicis</name>
    <dbReference type="NCBI Taxonomy" id="1723736"/>
    <lineage>
        <taxon>Bacteria</taxon>
        <taxon>Bacillati</taxon>
        <taxon>Actinomycetota</taxon>
        <taxon>Actinomycetes</taxon>
        <taxon>Micromonosporales</taxon>
        <taxon>Micromonosporaceae</taxon>
        <taxon>Plantactinospora</taxon>
    </lineage>
</organism>
<accession>A0ABW1KKY3</accession>
<sequence>MRRSATCKHHCPHFLTISYCRISLILNLCGVDEGWGRLLPSKVVFPAWLRVTVRTS</sequence>
<evidence type="ECO:0000313" key="2">
    <source>
        <dbReference type="Proteomes" id="UP001596203"/>
    </source>
</evidence>